<feature type="transmembrane region" description="Helical" evidence="1">
    <location>
        <begin position="84"/>
        <end position="109"/>
    </location>
</feature>
<keyword evidence="1" id="KW-1133">Transmembrane helix</keyword>
<reference evidence="2 3" key="1">
    <citation type="submission" date="2017-03" db="EMBL/GenBank/DDBJ databases">
        <title>Genome sequence of Clostridium hungatei DSM 14427.</title>
        <authorList>
            <person name="Poehlein A."/>
            <person name="Daniel R."/>
        </authorList>
    </citation>
    <scope>NUCLEOTIDE SEQUENCE [LARGE SCALE GENOMIC DNA]</scope>
    <source>
        <strain evidence="2 3">DSM 14427</strain>
    </source>
</reference>
<comment type="caution">
    <text evidence="2">The sequence shown here is derived from an EMBL/GenBank/DDBJ whole genome shotgun (WGS) entry which is preliminary data.</text>
</comment>
<proteinExistence type="predicted"/>
<keyword evidence="3" id="KW-1185">Reference proteome</keyword>
<dbReference type="EMBL" id="MZGX01000011">
    <property type="protein sequence ID" value="OPX44168.1"/>
    <property type="molecule type" value="Genomic_DNA"/>
</dbReference>
<accession>A0A1V4SJV8</accession>
<dbReference type="AlphaFoldDB" id="A0A1V4SJV8"/>
<feature type="transmembrane region" description="Helical" evidence="1">
    <location>
        <begin position="6"/>
        <end position="29"/>
    </location>
</feature>
<feature type="transmembrane region" description="Helical" evidence="1">
    <location>
        <begin position="41"/>
        <end position="58"/>
    </location>
</feature>
<dbReference type="STRING" id="48256.CLHUN_19670"/>
<keyword evidence="1" id="KW-0812">Transmembrane</keyword>
<gene>
    <name evidence="2" type="ORF">CLHUN_19670</name>
</gene>
<evidence type="ECO:0000256" key="1">
    <source>
        <dbReference type="SAM" id="Phobius"/>
    </source>
</evidence>
<organism evidence="2 3">
    <name type="scientific">Ruminiclostridium hungatei</name>
    <name type="common">Clostridium hungatei</name>
    <dbReference type="NCBI Taxonomy" id="48256"/>
    <lineage>
        <taxon>Bacteria</taxon>
        <taxon>Bacillati</taxon>
        <taxon>Bacillota</taxon>
        <taxon>Clostridia</taxon>
        <taxon>Eubacteriales</taxon>
        <taxon>Oscillospiraceae</taxon>
        <taxon>Ruminiclostridium</taxon>
    </lineage>
</organism>
<dbReference type="Proteomes" id="UP000191554">
    <property type="component" value="Unassembled WGS sequence"/>
</dbReference>
<evidence type="ECO:0000313" key="2">
    <source>
        <dbReference type="EMBL" id="OPX44168.1"/>
    </source>
</evidence>
<evidence type="ECO:0000313" key="3">
    <source>
        <dbReference type="Proteomes" id="UP000191554"/>
    </source>
</evidence>
<keyword evidence="1" id="KW-0472">Membrane</keyword>
<name>A0A1V4SJV8_RUMHU</name>
<dbReference type="RefSeq" id="WP_080064400.1">
    <property type="nucleotide sequence ID" value="NZ_MZGX01000011.1"/>
</dbReference>
<protein>
    <submittedName>
        <fullName evidence="2">Uncharacterized protein</fullName>
    </submittedName>
</protein>
<sequence>MSKWRLKYLLTLVYSVAIAAVFCLVAYLISQRINFNLKETYFLIGLVAVLAGILIIIAKNQSRVTVSDIVEQNMEEDEPGKEGAGILLGLNGFTLVLSGVFLLVIDAVIR</sequence>